<evidence type="ECO:0000256" key="4">
    <source>
        <dbReference type="ARBA" id="ARBA00023242"/>
    </source>
</evidence>
<proteinExistence type="predicted"/>
<keyword evidence="6" id="KW-1185">Reference proteome</keyword>
<dbReference type="InterPro" id="IPR044549">
    <property type="entry name" value="bHLH_AtIBH1-like"/>
</dbReference>
<organism evidence="5 6">
    <name type="scientific">Kalanchoe fedtschenkoi</name>
    <name type="common">Lavender scallops</name>
    <name type="synonym">South American air plant</name>
    <dbReference type="NCBI Taxonomy" id="63787"/>
    <lineage>
        <taxon>Eukaryota</taxon>
        <taxon>Viridiplantae</taxon>
        <taxon>Streptophyta</taxon>
        <taxon>Embryophyta</taxon>
        <taxon>Tracheophyta</taxon>
        <taxon>Spermatophyta</taxon>
        <taxon>Magnoliopsida</taxon>
        <taxon>eudicotyledons</taxon>
        <taxon>Gunneridae</taxon>
        <taxon>Pentapetalae</taxon>
        <taxon>Saxifragales</taxon>
        <taxon>Crassulaceae</taxon>
        <taxon>Kalanchoe</taxon>
    </lineage>
</organism>
<protein>
    <submittedName>
        <fullName evidence="5">Uncharacterized protein</fullName>
    </submittedName>
</protein>
<keyword evidence="3" id="KW-0804">Transcription</keyword>
<dbReference type="CDD" id="cd11444">
    <property type="entry name" value="bHLH_AtIBH1_like"/>
    <property type="match status" value="1"/>
</dbReference>
<keyword evidence="2" id="KW-0805">Transcription regulation</keyword>
<evidence type="ECO:0000256" key="3">
    <source>
        <dbReference type="ARBA" id="ARBA00023163"/>
    </source>
</evidence>
<comment type="subcellular location">
    <subcellularLocation>
        <location evidence="1">Nucleus</location>
    </subcellularLocation>
</comment>
<name>A0A7N1A546_KALFE</name>
<dbReference type="PANTHER" id="PTHR33124">
    <property type="entry name" value="TRANSCRIPTION FACTOR IBH1-LIKE 1"/>
    <property type="match status" value="1"/>
</dbReference>
<dbReference type="PANTHER" id="PTHR33124:SF39">
    <property type="entry name" value="TRANSCRIPTION FACTOR UPBEAT1"/>
    <property type="match status" value="1"/>
</dbReference>
<evidence type="ECO:0000313" key="5">
    <source>
        <dbReference type="EnsemblPlants" id="Kaladp0085s0111.1.v1.1.CDS.1"/>
    </source>
</evidence>
<keyword evidence="4" id="KW-0539">Nucleus</keyword>
<dbReference type="EnsemblPlants" id="Kaladp0085s0111.1.v1.1">
    <property type="protein sequence ID" value="Kaladp0085s0111.1.v1.1.CDS.1"/>
    <property type="gene ID" value="Kaladp0085s0111.v1.1"/>
</dbReference>
<evidence type="ECO:0000256" key="1">
    <source>
        <dbReference type="ARBA" id="ARBA00004123"/>
    </source>
</evidence>
<accession>A0A7N1A546</accession>
<dbReference type="AlphaFoldDB" id="A0A7N1A546"/>
<reference evidence="5" key="1">
    <citation type="submission" date="2021-01" db="UniProtKB">
        <authorList>
            <consortium name="EnsemblPlants"/>
        </authorList>
    </citation>
    <scope>IDENTIFICATION</scope>
</reference>
<evidence type="ECO:0000256" key="2">
    <source>
        <dbReference type="ARBA" id="ARBA00023015"/>
    </source>
</evidence>
<evidence type="ECO:0000313" key="6">
    <source>
        <dbReference type="Proteomes" id="UP000594263"/>
    </source>
</evidence>
<dbReference type="Gramene" id="Kaladp0085s0111.1.v1.1">
    <property type="protein sequence ID" value="Kaladp0085s0111.1.v1.1.CDS.1"/>
    <property type="gene ID" value="Kaladp0085s0111.v1.1"/>
</dbReference>
<dbReference type="GO" id="GO:0005634">
    <property type="term" value="C:nucleus"/>
    <property type="evidence" value="ECO:0007669"/>
    <property type="project" value="UniProtKB-SubCell"/>
</dbReference>
<dbReference type="Proteomes" id="UP000594263">
    <property type="component" value="Unplaced"/>
</dbReference>
<dbReference type="InterPro" id="IPR044660">
    <property type="entry name" value="IBH1-like"/>
</dbReference>
<dbReference type="GO" id="GO:0006355">
    <property type="term" value="P:regulation of DNA-templated transcription"/>
    <property type="evidence" value="ECO:0007669"/>
    <property type="project" value="InterPro"/>
</dbReference>
<sequence length="108" mass="11962">MSSASSLDFNVVEKEAAAMENLEILPSSRMSIKMKNKLKRRRSSLPSTRAVVAGRRVKTLKELIPNSHECVGADALFTKTADYILLLQLKVQVMQTMIDLLSSNSDGH</sequence>